<evidence type="ECO:0000313" key="5">
    <source>
        <dbReference type="Proteomes" id="UP000304864"/>
    </source>
</evidence>
<dbReference type="InterPro" id="IPR050595">
    <property type="entry name" value="Bact_response_regulator"/>
</dbReference>
<protein>
    <submittedName>
        <fullName evidence="4">Response regulator</fullName>
    </submittedName>
</protein>
<dbReference type="PANTHER" id="PTHR44591:SF3">
    <property type="entry name" value="RESPONSE REGULATORY DOMAIN-CONTAINING PROTEIN"/>
    <property type="match status" value="1"/>
</dbReference>
<dbReference type="PANTHER" id="PTHR44591">
    <property type="entry name" value="STRESS RESPONSE REGULATOR PROTEIN 1"/>
    <property type="match status" value="1"/>
</dbReference>
<evidence type="ECO:0000313" key="4">
    <source>
        <dbReference type="EMBL" id="QCU89905.1"/>
    </source>
</evidence>
<reference evidence="4 5" key="1">
    <citation type="submission" date="2019-05" db="EMBL/GenBank/DDBJ databases">
        <title>Thiomicrorhabdus sediminis sp. nov, a novel sulfur-oxidizing bacterium isolated from coastal sediment.</title>
        <authorList>
            <person name="Liu X."/>
        </authorList>
    </citation>
    <scope>NUCLEOTIDE SEQUENCE [LARGE SCALE GENOMIC DNA]</scope>
    <source>
        <strain evidence="4 5">G1</strain>
    </source>
</reference>
<dbReference type="AlphaFoldDB" id="A0A4P9K4M0"/>
<dbReference type="Gene3D" id="3.40.50.2300">
    <property type="match status" value="1"/>
</dbReference>
<evidence type="ECO:0000259" key="3">
    <source>
        <dbReference type="PROSITE" id="PS50110"/>
    </source>
</evidence>
<proteinExistence type="predicted"/>
<organism evidence="4 5">
    <name type="scientific">Thiomicrorhabdus sediminis</name>
    <dbReference type="NCBI Taxonomy" id="2580412"/>
    <lineage>
        <taxon>Bacteria</taxon>
        <taxon>Pseudomonadati</taxon>
        <taxon>Pseudomonadota</taxon>
        <taxon>Gammaproteobacteria</taxon>
        <taxon>Thiotrichales</taxon>
        <taxon>Piscirickettsiaceae</taxon>
        <taxon>Thiomicrorhabdus</taxon>
    </lineage>
</organism>
<accession>A0A4P9K4M0</accession>
<dbReference type="SUPFAM" id="SSF52172">
    <property type="entry name" value="CheY-like"/>
    <property type="match status" value="1"/>
</dbReference>
<evidence type="ECO:0000256" key="2">
    <source>
        <dbReference type="PROSITE-ProRule" id="PRU00169"/>
    </source>
</evidence>
<dbReference type="InterPro" id="IPR001789">
    <property type="entry name" value="Sig_transdc_resp-reg_receiver"/>
</dbReference>
<keyword evidence="1 2" id="KW-0597">Phosphoprotein</keyword>
<dbReference type="SMART" id="SM00448">
    <property type="entry name" value="REC"/>
    <property type="match status" value="1"/>
</dbReference>
<dbReference type="RefSeq" id="WP_138564582.1">
    <property type="nucleotide sequence ID" value="NZ_CP040602.1"/>
</dbReference>
<dbReference type="EMBL" id="CP040602">
    <property type="protein sequence ID" value="QCU89905.1"/>
    <property type="molecule type" value="Genomic_DNA"/>
</dbReference>
<dbReference type="InterPro" id="IPR011006">
    <property type="entry name" value="CheY-like_superfamily"/>
</dbReference>
<evidence type="ECO:0000256" key="1">
    <source>
        <dbReference type="ARBA" id="ARBA00022553"/>
    </source>
</evidence>
<dbReference type="KEGG" id="thig:FE785_04265"/>
<gene>
    <name evidence="4" type="ORF">FE785_04265</name>
</gene>
<dbReference type="Pfam" id="PF00072">
    <property type="entry name" value="Response_reg"/>
    <property type="match status" value="1"/>
</dbReference>
<dbReference type="OrthoDB" id="5700660at2"/>
<dbReference type="GO" id="GO:0000160">
    <property type="term" value="P:phosphorelay signal transduction system"/>
    <property type="evidence" value="ECO:0007669"/>
    <property type="project" value="InterPro"/>
</dbReference>
<keyword evidence="5" id="KW-1185">Reference proteome</keyword>
<feature type="modified residue" description="4-aspartylphosphate" evidence="2">
    <location>
        <position position="56"/>
    </location>
</feature>
<name>A0A4P9K4M0_9GAMM</name>
<dbReference type="Proteomes" id="UP000304864">
    <property type="component" value="Chromosome"/>
</dbReference>
<sequence>MKDFKKILYIEDDLDIQMVASMTLEKIGGFEVTAFSSGHAALENLGDFCPDILLLDVRMPEMDGPSTLKALRENFDYLSDVPVVFMTAKVQPDEIKFLQSLGAKGVIKKPFDPITLSDELLKIVKS</sequence>
<dbReference type="PROSITE" id="PS50110">
    <property type="entry name" value="RESPONSE_REGULATORY"/>
    <property type="match status" value="1"/>
</dbReference>
<feature type="domain" description="Response regulatory" evidence="3">
    <location>
        <begin position="6"/>
        <end position="124"/>
    </location>
</feature>